<dbReference type="InterPro" id="IPR009061">
    <property type="entry name" value="DNA-bd_dom_put_sf"/>
</dbReference>
<accession>A0A378MEZ8</accession>
<dbReference type="CDD" id="cd01109">
    <property type="entry name" value="HTH_YyaN"/>
    <property type="match status" value="1"/>
</dbReference>
<dbReference type="PROSITE" id="PS50937">
    <property type="entry name" value="HTH_MERR_2"/>
    <property type="match status" value="1"/>
</dbReference>
<gene>
    <name evidence="3" type="primary">adhR_6</name>
    <name evidence="3" type="ORF">NCTC10815_02301</name>
</gene>
<evidence type="ECO:0000313" key="4">
    <source>
        <dbReference type="Proteomes" id="UP000254879"/>
    </source>
</evidence>
<evidence type="ECO:0000313" key="3">
    <source>
        <dbReference type="EMBL" id="STY44930.1"/>
    </source>
</evidence>
<organism evidence="3 4">
    <name type="scientific">Listeria grayi</name>
    <name type="common">Listeria murrayi</name>
    <dbReference type="NCBI Taxonomy" id="1641"/>
    <lineage>
        <taxon>Bacteria</taxon>
        <taxon>Bacillati</taxon>
        <taxon>Bacillota</taxon>
        <taxon>Bacilli</taxon>
        <taxon>Bacillales</taxon>
        <taxon>Listeriaceae</taxon>
        <taxon>Listeria</taxon>
    </lineage>
</organism>
<dbReference type="GO" id="GO:0003677">
    <property type="term" value="F:DNA binding"/>
    <property type="evidence" value="ECO:0007669"/>
    <property type="project" value="UniProtKB-KW"/>
</dbReference>
<dbReference type="PANTHER" id="PTHR30204:SF82">
    <property type="entry name" value="TRANSCRIPTIONAL REGULATOR, MERR FAMILY"/>
    <property type="match status" value="1"/>
</dbReference>
<dbReference type="PRINTS" id="PR00040">
    <property type="entry name" value="HTHMERR"/>
</dbReference>
<reference evidence="3 4" key="1">
    <citation type="submission" date="2018-06" db="EMBL/GenBank/DDBJ databases">
        <authorList>
            <consortium name="Pathogen Informatics"/>
            <person name="Doyle S."/>
        </authorList>
    </citation>
    <scope>NUCLEOTIDE SEQUENCE [LARGE SCALE GENOMIC DNA]</scope>
    <source>
        <strain evidence="4">NCTC 10815</strain>
    </source>
</reference>
<name>A0A378MEZ8_LISGR</name>
<dbReference type="Gene3D" id="1.10.1660.10">
    <property type="match status" value="1"/>
</dbReference>
<dbReference type="SUPFAM" id="SSF46955">
    <property type="entry name" value="Putative DNA-binding domain"/>
    <property type="match status" value="1"/>
</dbReference>
<protein>
    <submittedName>
        <fullName evidence="3">HTH-type transcriptional regulator AdhR</fullName>
    </submittedName>
</protein>
<dbReference type="InterPro" id="IPR000551">
    <property type="entry name" value="MerR-type_HTH_dom"/>
</dbReference>
<dbReference type="AlphaFoldDB" id="A0A378MEZ8"/>
<evidence type="ECO:0000256" key="1">
    <source>
        <dbReference type="ARBA" id="ARBA00023125"/>
    </source>
</evidence>
<dbReference type="GO" id="GO:0003700">
    <property type="term" value="F:DNA-binding transcription factor activity"/>
    <property type="evidence" value="ECO:0007669"/>
    <property type="project" value="InterPro"/>
</dbReference>
<dbReference type="PANTHER" id="PTHR30204">
    <property type="entry name" value="REDOX-CYCLING DRUG-SENSING TRANSCRIPTIONAL ACTIVATOR SOXR"/>
    <property type="match status" value="1"/>
</dbReference>
<dbReference type="InterPro" id="IPR047057">
    <property type="entry name" value="MerR_fam"/>
</dbReference>
<dbReference type="Proteomes" id="UP000254879">
    <property type="component" value="Unassembled WGS sequence"/>
</dbReference>
<proteinExistence type="predicted"/>
<dbReference type="RefSeq" id="WP_115346123.1">
    <property type="nucleotide sequence ID" value="NZ_UGPG01000001.1"/>
</dbReference>
<dbReference type="EMBL" id="UGPG01000001">
    <property type="protein sequence ID" value="STY44930.1"/>
    <property type="molecule type" value="Genomic_DNA"/>
</dbReference>
<evidence type="ECO:0000259" key="2">
    <source>
        <dbReference type="PROSITE" id="PS50937"/>
    </source>
</evidence>
<feature type="domain" description="HTH merR-type" evidence="2">
    <location>
        <begin position="1"/>
        <end position="70"/>
    </location>
</feature>
<sequence>MYTIKEAAEKEGLSTYALRFYHDKGLLPAVQRDANNNRVFTEKDLISIHFVKCLRNSGMPLKQIKHYMTLVVDGDKTIAERLELLKETREFVLDQQKKIAEDLKTLERKITNYEHTLVSNGDTSCK</sequence>
<keyword evidence="1" id="KW-0238">DNA-binding</keyword>
<dbReference type="Pfam" id="PF13411">
    <property type="entry name" value="MerR_1"/>
    <property type="match status" value="1"/>
</dbReference>
<dbReference type="SMART" id="SM00422">
    <property type="entry name" value="HTH_MERR"/>
    <property type="match status" value="1"/>
</dbReference>